<comment type="caution">
    <text evidence="3">The sequence shown here is derived from an EMBL/GenBank/DDBJ whole genome shotgun (WGS) entry which is preliminary data.</text>
</comment>
<name>A0A401XI36_9FLAO</name>
<feature type="transmembrane region" description="Helical" evidence="1">
    <location>
        <begin position="36"/>
        <end position="53"/>
    </location>
</feature>
<dbReference type="NCBIfam" id="NF046080">
    <property type="entry name" value="PID_CTERM"/>
    <property type="match status" value="1"/>
</dbReference>
<evidence type="ECO:0008006" key="5">
    <source>
        <dbReference type="Google" id="ProtNLM"/>
    </source>
</evidence>
<keyword evidence="1" id="KW-1133">Transmembrane helix</keyword>
<evidence type="ECO:0000256" key="1">
    <source>
        <dbReference type="SAM" id="Phobius"/>
    </source>
</evidence>
<dbReference type="InterPro" id="IPR058207">
    <property type="entry name" value="PID_CTERM"/>
</dbReference>
<organism evidence="3 4">
    <name type="scientific">Thermaurantimonas aggregans</name>
    <dbReference type="NCBI Taxonomy" id="2173829"/>
    <lineage>
        <taxon>Bacteria</taxon>
        <taxon>Pseudomonadati</taxon>
        <taxon>Bacteroidota</taxon>
        <taxon>Flavobacteriia</taxon>
        <taxon>Flavobacteriales</taxon>
        <taxon>Schleiferiaceae</taxon>
        <taxon>Thermaurantimonas</taxon>
    </lineage>
</organism>
<dbReference type="RefSeq" id="WP_124396719.1">
    <property type="nucleotide sequence ID" value="NZ_BHZE01000001.1"/>
</dbReference>
<dbReference type="AlphaFoldDB" id="A0A401XI36"/>
<keyword evidence="4" id="KW-1185">Reference proteome</keyword>
<evidence type="ECO:0000256" key="2">
    <source>
        <dbReference type="SAM" id="SignalP"/>
    </source>
</evidence>
<accession>A0A401XI36</accession>
<feature type="chain" id="PRO_5019132759" description="XapX domain-containing protein" evidence="2">
    <location>
        <begin position="27"/>
        <end position="63"/>
    </location>
</feature>
<dbReference type="Proteomes" id="UP000286715">
    <property type="component" value="Unassembled WGS sequence"/>
</dbReference>
<evidence type="ECO:0000313" key="3">
    <source>
        <dbReference type="EMBL" id="GCD76644.1"/>
    </source>
</evidence>
<keyword evidence="1" id="KW-0812">Transmembrane</keyword>
<protein>
    <recommendedName>
        <fullName evidence="5">XapX domain-containing protein</fullName>
    </recommendedName>
</protein>
<evidence type="ECO:0000313" key="4">
    <source>
        <dbReference type="Proteomes" id="UP000286715"/>
    </source>
</evidence>
<proteinExistence type="predicted"/>
<feature type="signal peptide" evidence="2">
    <location>
        <begin position="1"/>
        <end position="26"/>
    </location>
</feature>
<keyword evidence="2" id="KW-0732">Signal</keyword>
<keyword evidence="1" id="KW-0472">Membrane</keyword>
<reference evidence="3 4" key="1">
    <citation type="submission" date="2018-11" db="EMBL/GenBank/DDBJ databases">
        <title>Schleiferia aggregans sp. nov., a moderately thermophilic heterotrophic bacterium isolated from microbial mats at a terrestrial hot spring.</title>
        <authorList>
            <person name="Iino T."/>
            <person name="Ohkuma M."/>
            <person name="Haruta S."/>
        </authorList>
    </citation>
    <scope>NUCLEOTIDE SEQUENCE [LARGE SCALE GENOMIC DNA]</scope>
    <source>
        <strain evidence="3 4">LA</strain>
    </source>
</reference>
<sequence length="63" mass="6639">MKKMFNNTTMAFFWMALLVAPVALFAQPDPPGGPVPIDGGIGLLIAAGVAYGAKKMMSNRKNA</sequence>
<gene>
    <name evidence="3" type="ORF">JCM31826_01260</name>
</gene>
<dbReference type="EMBL" id="BHZE01000001">
    <property type="protein sequence ID" value="GCD76644.1"/>
    <property type="molecule type" value="Genomic_DNA"/>
</dbReference>